<keyword evidence="1" id="KW-0812">Transmembrane</keyword>
<evidence type="ECO:0000259" key="2">
    <source>
        <dbReference type="Pfam" id="PF03703"/>
    </source>
</evidence>
<name>A0A150J890_9EURY</name>
<evidence type="ECO:0000256" key="1">
    <source>
        <dbReference type="SAM" id="Phobius"/>
    </source>
</evidence>
<dbReference type="InterPro" id="IPR005182">
    <property type="entry name" value="YdbS-like_PH"/>
</dbReference>
<dbReference type="PANTHER" id="PTHR34473:SF2">
    <property type="entry name" value="UPF0699 TRANSMEMBRANE PROTEIN YDBT"/>
    <property type="match status" value="1"/>
</dbReference>
<keyword evidence="1" id="KW-0472">Membrane</keyword>
<evidence type="ECO:0000313" key="3">
    <source>
        <dbReference type="EMBL" id="KYC53446.1"/>
    </source>
</evidence>
<dbReference type="Pfam" id="PF03703">
    <property type="entry name" value="bPH_2"/>
    <property type="match status" value="1"/>
</dbReference>
<gene>
    <name evidence="3" type="ORF">AMQ74_00399</name>
</gene>
<sequence>MEQSSIIKIGEEFKPSEKLKNLFYIYLSLFIIFGILSWYLPTIVVVYFFSPQIVKVIVTVLTLIPLTLVVLFILYWIPKYYSSIVYKMTETEITWNRGVWFRTIGVVPYNRITNIDIKQGPISRGLGIASLKIQTAGYSVSSASGSFSEIKIDGMKNFSEVRDMILEFVRGNRPMAVETYDISNQDKVTKELVKIRNILEEKLK</sequence>
<dbReference type="Proteomes" id="UP000075578">
    <property type="component" value="Unassembled WGS sequence"/>
</dbReference>
<comment type="caution">
    <text evidence="3">The sequence shown here is derived from an EMBL/GenBank/DDBJ whole genome shotgun (WGS) entry which is preliminary data.</text>
</comment>
<dbReference type="AlphaFoldDB" id="A0A150J890"/>
<feature type="transmembrane region" description="Helical" evidence="1">
    <location>
        <begin position="21"/>
        <end position="50"/>
    </location>
</feature>
<dbReference type="EMBL" id="LNGD01000013">
    <property type="protein sequence ID" value="KYC53446.1"/>
    <property type="molecule type" value="Genomic_DNA"/>
</dbReference>
<feature type="transmembrane region" description="Helical" evidence="1">
    <location>
        <begin position="56"/>
        <end position="77"/>
    </location>
</feature>
<organism evidence="3 4">
    <name type="scientific">Candidatus Methanofastidiosum methylothiophilum</name>
    <dbReference type="NCBI Taxonomy" id="1705564"/>
    <lineage>
        <taxon>Archaea</taxon>
        <taxon>Methanobacteriati</taxon>
        <taxon>Methanobacteriota</taxon>
        <taxon>Stenosarchaea group</taxon>
        <taxon>Candidatus Methanofastidiosia</taxon>
        <taxon>Candidatus Methanofastidiosales</taxon>
        <taxon>Candidatus Methanofastidiosaceae</taxon>
        <taxon>Candidatus Methanofastidiosum</taxon>
    </lineage>
</organism>
<feature type="domain" description="YdbS-like PH" evidence="2">
    <location>
        <begin position="83"/>
        <end position="164"/>
    </location>
</feature>
<protein>
    <submittedName>
        <fullName evidence="3">Bacterial membrane flanked domain protein</fullName>
    </submittedName>
</protein>
<accession>A0A150J890</accession>
<evidence type="ECO:0000313" key="4">
    <source>
        <dbReference type="Proteomes" id="UP000075578"/>
    </source>
</evidence>
<keyword evidence="1" id="KW-1133">Transmembrane helix</keyword>
<proteinExistence type="predicted"/>
<reference evidence="3 4" key="1">
    <citation type="journal article" date="2016" name="ISME J.">
        <title>Chasing the elusive Euryarchaeota class WSA2: genomes reveal a uniquely fastidious methyl-reducing methanogen.</title>
        <authorList>
            <person name="Nobu M.K."/>
            <person name="Narihiro T."/>
            <person name="Kuroda K."/>
            <person name="Mei R."/>
            <person name="Liu W.T."/>
        </authorList>
    </citation>
    <scope>NUCLEOTIDE SEQUENCE [LARGE SCALE GENOMIC DNA]</scope>
    <source>
        <strain evidence="3">U1lsi0528_Bin089</strain>
    </source>
</reference>
<dbReference type="PANTHER" id="PTHR34473">
    <property type="entry name" value="UPF0699 TRANSMEMBRANE PROTEIN YDBS"/>
    <property type="match status" value="1"/>
</dbReference>